<feature type="signal peptide" evidence="1">
    <location>
        <begin position="1"/>
        <end position="19"/>
    </location>
</feature>
<keyword evidence="1" id="KW-0732">Signal</keyword>
<gene>
    <name evidence="2" type="ORF">PR002_g19646</name>
</gene>
<reference evidence="2 3" key="1">
    <citation type="submission" date="2018-09" db="EMBL/GenBank/DDBJ databases">
        <title>Genomic investigation of the strawberry pathogen Phytophthora fragariae indicates pathogenicity is determined by transcriptional variation in three key races.</title>
        <authorList>
            <person name="Adams T.M."/>
            <person name="Armitage A.D."/>
            <person name="Sobczyk M.K."/>
            <person name="Bates H.J."/>
            <person name="Dunwell J.M."/>
            <person name="Nellist C.F."/>
            <person name="Harrison R.J."/>
        </authorList>
    </citation>
    <scope>NUCLEOTIDE SEQUENCE [LARGE SCALE GENOMIC DNA]</scope>
    <source>
        <strain evidence="2 3">SCRP324</strain>
    </source>
</reference>
<proteinExistence type="predicted"/>
<evidence type="ECO:0000313" key="2">
    <source>
        <dbReference type="EMBL" id="KAE8995347.1"/>
    </source>
</evidence>
<organism evidence="2 3">
    <name type="scientific">Phytophthora rubi</name>
    <dbReference type="NCBI Taxonomy" id="129364"/>
    <lineage>
        <taxon>Eukaryota</taxon>
        <taxon>Sar</taxon>
        <taxon>Stramenopiles</taxon>
        <taxon>Oomycota</taxon>
        <taxon>Peronosporomycetes</taxon>
        <taxon>Peronosporales</taxon>
        <taxon>Peronosporaceae</taxon>
        <taxon>Phytophthora</taxon>
    </lineage>
</organism>
<dbReference type="OrthoDB" id="10318049at2759"/>
<protein>
    <recommendedName>
        <fullName evidence="4">Secreted protein</fullName>
    </recommendedName>
</protein>
<dbReference type="EMBL" id="QXFU01001796">
    <property type="protein sequence ID" value="KAE8995347.1"/>
    <property type="molecule type" value="Genomic_DNA"/>
</dbReference>
<sequence length="126" mass="12907">MHALFLGALTSALITPTDPTAPMATQRGRVLEGLIAVRACYGHGVCVGMSCGKCGGHAAPALNIHATIPSFLAPKIPIKIELPEGGLFICPLPKKPKPNKKSLLTSRRTAMIGVAGPVAGDGVCTV</sequence>
<dbReference type="AlphaFoldDB" id="A0A6A3JPE5"/>
<dbReference type="Proteomes" id="UP000435112">
    <property type="component" value="Unassembled WGS sequence"/>
</dbReference>
<evidence type="ECO:0000256" key="1">
    <source>
        <dbReference type="SAM" id="SignalP"/>
    </source>
</evidence>
<feature type="chain" id="PRO_5025691194" description="Secreted protein" evidence="1">
    <location>
        <begin position="20"/>
        <end position="126"/>
    </location>
</feature>
<evidence type="ECO:0000313" key="3">
    <source>
        <dbReference type="Proteomes" id="UP000435112"/>
    </source>
</evidence>
<accession>A0A6A3JPE5</accession>
<evidence type="ECO:0008006" key="4">
    <source>
        <dbReference type="Google" id="ProtNLM"/>
    </source>
</evidence>
<comment type="caution">
    <text evidence="2">The sequence shown here is derived from an EMBL/GenBank/DDBJ whole genome shotgun (WGS) entry which is preliminary data.</text>
</comment>
<name>A0A6A3JPE5_9STRA</name>